<dbReference type="Gene3D" id="3.40.710.10">
    <property type="entry name" value="DD-peptidase/beta-lactamase superfamily"/>
    <property type="match status" value="1"/>
</dbReference>
<evidence type="ECO:0000256" key="1">
    <source>
        <dbReference type="SAM" id="SignalP"/>
    </source>
</evidence>
<comment type="caution">
    <text evidence="3">The sequence shown here is derived from an EMBL/GenBank/DDBJ whole genome shotgun (WGS) entry which is preliminary data.</text>
</comment>
<dbReference type="GO" id="GO:0016787">
    <property type="term" value="F:hydrolase activity"/>
    <property type="evidence" value="ECO:0007669"/>
    <property type="project" value="UniProtKB-KW"/>
</dbReference>
<dbReference type="EC" id="3.-.-.-" evidence="3"/>
<organism evidence="3 4">
    <name type="scientific">Actinomycetospora rhizophila</name>
    <dbReference type="NCBI Taxonomy" id="1416876"/>
    <lineage>
        <taxon>Bacteria</taxon>
        <taxon>Bacillati</taxon>
        <taxon>Actinomycetota</taxon>
        <taxon>Actinomycetes</taxon>
        <taxon>Pseudonocardiales</taxon>
        <taxon>Pseudonocardiaceae</taxon>
        <taxon>Actinomycetospora</taxon>
    </lineage>
</organism>
<dbReference type="InterPro" id="IPR050491">
    <property type="entry name" value="AmpC-like"/>
</dbReference>
<evidence type="ECO:0000259" key="2">
    <source>
        <dbReference type="Pfam" id="PF00144"/>
    </source>
</evidence>
<reference evidence="4" key="1">
    <citation type="journal article" date="2019" name="Int. J. Syst. Evol. Microbiol.">
        <title>The Global Catalogue of Microorganisms (GCM) 10K type strain sequencing project: providing services to taxonomists for standard genome sequencing and annotation.</title>
        <authorList>
            <consortium name="The Broad Institute Genomics Platform"/>
            <consortium name="The Broad Institute Genome Sequencing Center for Infectious Disease"/>
            <person name="Wu L."/>
            <person name="Ma J."/>
        </authorList>
    </citation>
    <scope>NUCLEOTIDE SEQUENCE [LARGE SCALE GENOMIC DNA]</scope>
    <source>
        <strain evidence="4">XZYJ18</strain>
    </source>
</reference>
<keyword evidence="3" id="KW-0378">Hydrolase</keyword>
<dbReference type="PANTHER" id="PTHR46825">
    <property type="entry name" value="D-ALANYL-D-ALANINE-CARBOXYPEPTIDASE/ENDOPEPTIDASE AMPH"/>
    <property type="match status" value="1"/>
</dbReference>
<keyword evidence="4" id="KW-1185">Reference proteome</keyword>
<feature type="chain" id="PRO_5045338171" evidence="1">
    <location>
        <begin position="22"/>
        <end position="410"/>
    </location>
</feature>
<dbReference type="EMBL" id="JBHSKG010000005">
    <property type="protein sequence ID" value="MFC5138962.1"/>
    <property type="molecule type" value="Genomic_DNA"/>
</dbReference>
<dbReference type="InterPro" id="IPR001466">
    <property type="entry name" value="Beta-lactam-related"/>
</dbReference>
<proteinExistence type="predicted"/>
<gene>
    <name evidence="3" type="ORF">ACFPK1_12025</name>
</gene>
<accession>A0ABV9ZFK3</accession>
<dbReference type="Proteomes" id="UP001596175">
    <property type="component" value="Unassembled WGS sequence"/>
</dbReference>
<protein>
    <submittedName>
        <fullName evidence="3">Serine hydrolase domain-containing protein</fullName>
        <ecNumber evidence="3">3.-.-.-</ecNumber>
    </submittedName>
</protein>
<keyword evidence="1" id="KW-0732">Signal</keyword>
<feature type="signal peptide" evidence="1">
    <location>
        <begin position="1"/>
        <end position="21"/>
    </location>
</feature>
<evidence type="ECO:0000313" key="3">
    <source>
        <dbReference type="EMBL" id="MFC5138962.1"/>
    </source>
</evidence>
<evidence type="ECO:0000313" key="4">
    <source>
        <dbReference type="Proteomes" id="UP001596175"/>
    </source>
</evidence>
<dbReference type="PANTHER" id="PTHR46825:SF7">
    <property type="entry name" value="D-ALANYL-D-ALANINE CARBOXYPEPTIDASE"/>
    <property type="match status" value="1"/>
</dbReference>
<feature type="domain" description="Beta-lactamase-related" evidence="2">
    <location>
        <begin position="40"/>
        <end position="376"/>
    </location>
</feature>
<dbReference type="RefSeq" id="WP_378021157.1">
    <property type="nucleotide sequence ID" value="NZ_JBHSKG010000005.1"/>
</dbReference>
<dbReference type="Pfam" id="PF00144">
    <property type="entry name" value="Beta-lactamase"/>
    <property type="match status" value="1"/>
</dbReference>
<dbReference type="SUPFAM" id="SSF56601">
    <property type="entry name" value="beta-lactamase/transpeptidase-like"/>
    <property type="match status" value="1"/>
</dbReference>
<dbReference type="InterPro" id="IPR012338">
    <property type="entry name" value="Beta-lactam/transpept-like"/>
</dbReference>
<dbReference type="PROSITE" id="PS51257">
    <property type="entry name" value="PROKAR_LIPOPROTEIN"/>
    <property type="match status" value="1"/>
</dbReference>
<sequence length="410" mass="42319">MSARRLAVATAALLTAGALTACGTVPAPPPAAPDYADDVAQRITATMSAYVVPGAVVRISSPTRGEWTGTFGTGTIGAAEPPTVDDHVRIGSITKTMTSTVILQLVGEGRLSLDDPIGKFRAGVPNGDRITIAQLSEMRSGLFSYTFDPAFNATLDADPGKAWTPDELLAIAFAHPVDAEPGTQFEYSNTNIVLLGLVIEQLTGAPVAQAFQERIFTPLGMSRTSLPARTDAAIPDPHPRGYSFGTNVSTIDGYALPVDQQAEALAGRLRPRDETDANPSWAWTAGGAISTVPDLVTWAQALVGGRLLDPGLQQVRMDSIRPADAAHPGTGGYGLGIARFGPIVGHDGQIPGFMTFTGQDPATGLTITIATNLATVPSGEGSAVALLKAILPVFYPGMAVPGSPAAAPSG</sequence>
<name>A0ABV9ZFK3_9PSEU</name>